<feature type="domain" description="Acyltransferase 3" evidence="2">
    <location>
        <begin position="7"/>
        <end position="323"/>
    </location>
</feature>
<evidence type="ECO:0000259" key="2">
    <source>
        <dbReference type="Pfam" id="PF01757"/>
    </source>
</evidence>
<organism evidence="3 4">
    <name type="scientific">Enterobacillus tribolii</name>
    <dbReference type="NCBI Taxonomy" id="1487935"/>
    <lineage>
        <taxon>Bacteria</taxon>
        <taxon>Pseudomonadati</taxon>
        <taxon>Pseudomonadota</taxon>
        <taxon>Gammaproteobacteria</taxon>
        <taxon>Enterobacterales</taxon>
        <taxon>Hafniaceae</taxon>
        <taxon>Enterobacillus</taxon>
    </lineage>
</organism>
<accession>A0A370R1D2</accession>
<feature type="transmembrane region" description="Helical" evidence="1">
    <location>
        <begin position="80"/>
        <end position="98"/>
    </location>
</feature>
<evidence type="ECO:0000256" key="1">
    <source>
        <dbReference type="SAM" id="Phobius"/>
    </source>
</evidence>
<feature type="transmembrane region" description="Helical" evidence="1">
    <location>
        <begin position="133"/>
        <end position="150"/>
    </location>
</feature>
<proteinExistence type="predicted"/>
<dbReference type="InterPro" id="IPR050879">
    <property type="entry name" value="Acyltransferase_3"/>
</dbReference>
<comment type="caution">
    <text evidence="3">The sequence shown here is derived from an EMBL/GenBank/DDBJ whole genome shotgun (WGS) entry which is preliminary data.</text>
</comment>
<dbReference type="EMBL" id="QRAP01000002">
    <property type="protein sequence ID" value="RDK95737.1"/>
    <property type="molecule type" value="Genomic_DNA"/>
</dbReference>
<evidence type="ECO:0000313" key="4">
    <source>
        <dbReference type="Proteomes" id="UP000254848"/>
    </source>
</evidence>
<name>A0A370R1D2_9GAMM</name>
<feature type="transmembrane region" description="Helical" evidence="1">
    <location>
        <begin position="185"/>
        <end position="209"/>
    </location>
</feature>
<dbReference type="PANTHER" id="PTHR23028">
    <property type="entry name" value="ACETYLTRANSFERASE"/>
    <property type="match status" value="1"/>
</dbReference>
<dbReference type="RefSeq" id="WP_115457478.1">
    <property type="nucleotide sequence ID" value="NZ_QRAP01000002.1"/>
</dbReference>
<reference evidence="3 4" key="1">
    <citation type="submission" date="2018-07" db="EMBL/GenBank/DDBJ databases">
        <title>Genomic Encyclopedia of Type Strains, Phase IV (KMG-IV): sequencing the most valuable type-strain genomes for metagenomic binning, comparative biology and taxonomic classification.</title>
        <authorList>
            <person name="Goeker M."/>
        </authorList>
    </citation>
    <scope>NUCLEOTIDE SEQUENCE [LARGE SCALE GENOMIC DNA]</scope>
    <source>
        <strain evidence="3 4">DSM 103736</strain>
    </source>
</reference>
<feature type="transmembrane region" description="Helical" evidence="1">
    <location>
        <begin position="12"/>
        <end position="31"/>
    </location>
</feature>
<dbReference type="InterPro" id="IPR002656">
    <property type="entry name" value="Acyl_transf_3_dom"/>
</dbReference>
<feature type="transmembrane region" description="Helical" evidence="1">
    <location>
        <begin position="308"/>
        <end position="330"/>
    </location>
</feature>
<feature type="transmembrane region" description="Helical" evidence="1">
    <location>
        <begin position="244"/>
        <end position="263"/>
    </location>
</feature>
<keyword evidence="1" id="KW-1133">Transmembrane helix</keyword>
<feature type="transmembrane region" description="Helical" evidence="1">
    <location>
        <begin position="37"/>
        <end position="59"/>
    </location>
</feature>
<dbReference type="Pfam" id="PF01757">
    <property type="entry name" value="Acyl_transf_3"/>
    <property type="match status" value="1"/>
</dbReference>
<gene>
    <name evidence="3" type="ORF">C8D90_102218</name>
</gene>
<protein>
    <submittedName>
        <fullName evidence="3">Peptidoglycan/LPS O-acetylase OafA/YrhL</fullName>
    </submittedName>
</protein>
<keyword evidence="4" id="KW-1185">Reference proteome</keyword>
<dbReference type="OrthoDB" id="9767863at2"/>
<keyword evidence="1" id="KW-0812">Transmembrane</keyword>
<dbReference type="AlphaFoldDB" id="A0A370R1D2"/>
<feature type="transmembrane region" description="Helical" evidence="1">
    <location>
        <begin position="284"/>
        <end position="302"/>
    </location>
</feature>
<feature type="transmembrane region" description="Helical" evidence="1">
    <location>
        <begin position="221"/>
        <end position="238"/>
    </location>
</feature>
<keyword evidence="1" id="KW-0472">Membrane</keyword>
<feature type="transmembrane region" description="Helical" evidence="1">
    <location>
        <begin position="157"/>
        <end position="173"/>
    </location>
</feature>
<sequence>MKNRLLQLDGIRALLCLSVVFSHWMGSRLGWTNFNFVNAYISVDGFFILSGFVLSFVYSKKVSNGEIGFVQFSLHRLARLYPLHILTMLMVFFIYAVLNRHIPFDNPIGTAVNNLLLLHGMGLEQSWSWNDPSWSVSVEFYASVVLFLCLLKYRNNYALIIIASIGYALVMAKNHNLMAAKDLNLYLFSSGFLKCISGMCIGVVIKNILESEGPKTSTRKTLFFQLVTIALVSCFIFTKKNIMSYDALAIIGISYIIYSSCAYDNIVSRVLSSKILSYLGKISFSIYLIHTPVMLIFDYFGLYNSNSFVISTLLFCSILTAASCITFHFFEFPSYKVLKAFIDRKVAAGKVLPGISRENVRS</sequence>
<dbReference type="Proteomes" id="UP000254848">
    <property type="component" value="Unassembled WGS sequence"/>
</dbReference>
<dbReference type="GO" id="GO:0016747">
    <property type="term" value="F:acyltransferase activity, transferring groups other than amino-acyl groups"/>
    <property type="evidence" value="ECO:0007669"/>
    <property type="project" value="InterPro"/>
</dbReference>
<evidence type="ECO:0000313" key="3">
    <source>
        <dbReference type="EMBL" id="RDK95737.1"/>
    </source>
</evidence>